<evidence type="ECO:0000256" key="1">
    <source>
        <dbReference type="SAM" id="Phobius"/>
    </source>
</evidence>
<proteinExistence type="predicted"/>
<reference evidence="2 3" key="1">
    <citation type="submission" date="2014-12" db="EMBL/GenBank/DDBJ databases">
        <title>Isolation of bacteria from lake water.</title>
        <authorList>
            <person name="Sheng K.-Y."/>
            <person name="Chin P.-S."/>
            <person name="Chan K.-G."/>
            <person name="Tan G.S."/>
        </authorList>
    </citation>
    <scope>NUCLEOTIDE SEQUENCE [LARGE SCALE GENOMIC DNA]</scope>
    <source>
        <strain evidence="2 3">KY4</strain>
    </source>
</reference>
<keyword evidence="1" id="KW-1133">Transmembrane helix</keyword>
<keyword evidence="1" id="KW-0472">Membrane</keyword>
<sequence length="150" mass="16054">MNMEFATAAQVQEGFGTGLTAMVFAVSAMAIAVYAGGRHLATPLRLRWVAVGYALALCLAVGTVYVSTWGRFVQLQVNGAGLELRYAGSWQLPVRVPRDQVQTVLVGWGKPGRPCYLRVVLRDGASHRSAELPAPASQCRVLQAQVLGAL</sequence>
<dbReference type="Proteomes" id="UP000032566">
    <property type="component" value="Unassembled WGS sequence"/>
</dbReference>
<evidence type="ECO:0000313" key="3">
    <source>
        <dbReference type="Proteomes" id="UP000032566"/>
    </source>
</evidence>
<feature type="transmembrane region" description="Helical" evidence="1">
    <location>
        <begin position="48"/>
        <end position="66"/>
    </location>
</feature>
<evidence type="ECO:0000313" key="2">
    <source>
        <dbReference type="EMBL" id="KJA10707.1"/>
    </source>
</evidence>
<dbReference type="RefSeq" id="WP_044397802.1">
    <property type="nucleotide sequence ID" value="NZ_JXYQ01000029.1"/>
</dbReference>
<dbReference type="EMBL" id="JXYQ01000029">
    <property type="protein sequence ID" value="KJA10707.1"/>
    <property type="molecule type" value="Genomic_DNA"/>
</dbReference>
<dbReference type="OrthoDB" id="9952728at2"/>
<gene>
    <name evidence="2" type="ORF">RP29_09645</name>
</gene>
<organism evidence="2 3">
    <name type="scientific">Acidovorax temperans</name>
    <dbReference type="NCBI Taxonomy" id="80878"/>
    <lineage>
        <taxon>Bacteria</taxon>
        <taxon>Pseudomonadati</taxon>
        <taxon>Pseudomonadota</taxon>
        <taxon>Betaproteobacteria</taxon>
        <taxon>Burkholderiales</taxon>
        <taxon>Comamonadaceae</taxon>
        <taxon>Acidovorax</taxon>
    </lineage>
</organism>
<keyword evidence="1" id="KW-0812">Transmembrane</keyword>
<feature type="transmembrane region" description="Helical" evidence="1">
    <location>
        <begin position="15"/>
        <end position="36"/>
    </location>
</feature>
<keyword evidence="3" id="KW-1185">Reference proteome</keyword>
<protein>
    <submittedName>
        <fullName evidence="2">Uncharacterized protein</fullName>
    </submittedName>
</protein>
<dbReference type="PATRIC" id="fig|80878.5.peg.1462"/>
<comment type="caution">
    <text evidence="2">The sequence shown here is derived from an EMBL/GenBank/DDBJ whole genome shotgun (WGS) entry which is preliminary data.</text>
</comment>
<dbReference type="AlphaFoldDB" id="A0A0D7K9U8"/>
<name>A0A0D7K9U8_9BURK</name>
<accession>A0A0D7K9U8</accession>